<feature type="transmembrane region" description="Helical" evidence="7">
    <location>
        <begin position="6"/>
        <end position="32"/>
    </location>
</feature>
<evidence type="ECO:0000256" key="4">
    <source>
        <dbReference type="ARBA" id="ARBA00022692"/>
    </source>
</evidence>
<feature type="transmembrane region" description="Helical" evidence="7">
    <location>
        <begin position="407"/>
        <end position="425"/>
    </location>
</feature>
<feature type="transmembrane region" description="Helical" evidence="7">
    <location>
        <begin position="472"/>
        <end position="492"/>
    </location>
</feature>
<keyword evidence="2 7" id="KW-0813">Transport</keyword>
<protein>
    <recommendedName>
        <fullName evidence="7">Probable inorganic carbon transporter subunit DabB</fullName>
    </recommendedName>
</protein>
<dbReference type="InterPro" id="IPR001750">
    <property type="entry name" value="ND/Mrp_TM"/>
</dbReference>
<proteinExistence type="inferred from homology"/>
<dbReference type="Pfam" id="PF00361">
    <property type="entry name" value="Proton_antipo_M"/>
    <property type="match status" value="1"/>
</dbReference>
<feature type="transmembrane region" description="Helical" evidence="7">
    <location>
        <begin position="380"/>
        <end position="401"/>
    </location>
</feature>
<dbReference type="RefSeq" id="WP_084400188.1">
    <property type="nucleotide sequence ID" value="NZ_BDCO01000002.1"/>
</dbReference>
<keyword evidence="6 7" id="KW-0472">Membrane</keyword>
<evidence type="ECO:0000259" key="9">
    <source>
        <dbReference type="Pfam" id="PF00361"/>
    </source>
</evidence>
<evidence type="ECO:0000256" key="1">
    <source>
        <dbReference type="ARBA" id="ARBA00004127"/>
    </source>
</evidence>
<gene>
    <name evidence="7" type="primary">dabB</name>
    <name evidence="11" type="ORF">TSACC_2757</name>
</gene>
<name>A0A146G3F4_TERSA</name>
<evidence type="ECO:0000259" key="10">
    <source>
        <dbReference type="Pfam" id="PF00662"/>
    </source>
</evidence>
<feature type="transmembrane region" description="Helical" evidence="7">
    <location>
        <begin position="217"/>
        <end position="237"/>
    </location>
</feature>
<comment type="subunit">
    <text evidence="7">Forms a complex with DabA.</text>
</comment>
<dbReference type="Proteomes" id="UP000076023">
    <property type="component" value="Unassembled WGS sequence"/>
</dbReference>
<dbReference type="PRINTS" id="PR01434">
    <property type="entry name" value="NADHDHGNASE5"/>
</dbReference>
<evidence type="ECO:0000256" key="2">
    <source>
        <dbReference type="ARBA" id="ARBA00022448"/>
    </source>
</evidence>
<keyword evidence="4 7" id="KW-0812">Transmembrane</keyword>
<organism evidence="11 12">
    <name type="scientific">Terrimicrobium sacchariphilum</name>
    <dbReference type="NCBI Taxonomy" id="690879"/>
    <lineage>
        <taxon>Bacteria</taxon>
        <taxon>Pseudomonadati</taxon>
        <taxon>Verrucomicrobiota</taxon>
        <taxon>Terrimicrobiia</taxon>
        <taxon>Terrimicrobiales</taxon>
        <taxon>Terrimicrobiaceae</taxon>
        <taxon>Terrimicrobium</taxon>
    </lineage>
</organism>
<dbReference type="AlphaFoldDB" id="A0A146G3F4"/>
<dbReference type="GO" id="GO:0008137">
    <property type="term" value="F:NADH dehydrogenase (ubiquinone) activity"/>
    <property type="evidence" value="ECO:0007669"/>
    <property type="project" value="InterPro"/>
</dbReference>
<evidence type="ECO:0000256" key="3">
    <source>
        <dbReference type="ARBA" id="ARBA00022475"/>
    </source>
</evidence>
<dbReference type="GO" id="GO:0015990">
    <property type="term" value="P:electron transport coupled proton transport"/>
    <property type="evidence" value="ECO:0007669"/>
    <property type="project" value="TreeGrafter"/>
</dbReference>
<feature type="transmembrane region" description="Helical" evidence="7">
    <location>
        <begin position="320"/>
        <end position="345"/>
    </location>
</feature>
<dbReference type="GO" id="GO:0012505">
    <property type="term" value="C:endomembrane system"/>
    <property type="evidence" value="ECO:0007669"/>
    <property type="project" value="UniProtKB-SubCell"/>
</dbReference>
<feature type="transmembrane region" description="Helical" evidence="7">
    <location>
        <begin position="44"/>
        <end position="69"/>
    </location>
</feature>
<dbReference type="InParanoid" id="A0A146G3F4"/>
<dbReference type="InterPro" id="IPR003945">
    <property type="entry name" value="NU5C-like"/>
</dbReference>
<evidence type="ECO:0000313" key="12">
    <source>
        <dbReference type="Proteomes" id="UP000076023"/>
    </source>
</evidence>
<dbReference type="GO" id="GO:0003954">
    <property type="term" value="F:NADH dehydrogenase activity"/>
    <property type="evidence" value="ECO:0007669"/>
    <property type="project" value="TreeGrafter"/>
</dbReference>
<feature type="transmembrane region" description="Helical" evidence="7">
    <location>
        <begin position="178"/>
        <end position="197"/>
    </location>
</feature>
<dbReference type="Pfam" id="PF00662">
    <property type="entry name" value="Proton_antipo_N"/>
    <property type="match status" value="1"/>
</dbReference>
<comment type="similarity">
    <text evidence="7">Belongs to the inorganic carbon transporter (TC 9.A.2) DabB family.</text>
</comment>
<comment type="caution">
    <text evidence="11">The sequence shown here is derived from an EMBL/GenBank/DDBJ whole genome shotgun (WGS) entry which is preliminary data.</text>
</comment>
<feature type="domain" description="NADH:quinone oxidoreductase/Mrp antiporter transmembrane" evidence="9">
    <location>
        <begin position="140"/>
        <end position="365"/>
    </location>
</feature>
<feature type="transmembrane region" description="Helical" evidence="7">
    <location>
        <begin position="287"/>
        <end position="308"/>
    </location>
</feature>
<feature type="transmembrane region" description="Helical" evidence="7">
    <location>
        <begin position="123"/>
        <end position="141"/>
    </location>
</feature>
<dbReference type="GO" id="GO:0005886">
    <property type="term" value="C:plasma membrane"/>
    <property type="evidence" value="ECO:0007669"/>
    <property type="project" value="UniProtKB-SubCell"/>
</dbReference>
<comment type="function">
    <text evidence="7">Part of an energy-coupled inorganic carbon pump.</text>
</comment>
<feature type="transmembrane region" description="Helical" evidence="7">
    <location>
        <begin position="432"/>
        <end position="452"/>
    </location>
</feature>
<accession>A0A146G3F4</accession>
<comment type="subcellular location">
    <subcellularLocation>
        <location evidence="7">Cell membrane</location>
        <topology evidence="7">Multi-pass membrane protein</topology>
    </subcellularLocation>
    <subcellularLocation>
        <location evidence="1">Endomembrane system</location>
        <topology evidence="1">Multi-pass membrane protein</topology>
    </subcellularLocation>
    <subcellularLocation>
        <location evidence="8">Membrane</location>
        <topology evidence="8">Multi-pass membrane protein</topology>
    </subcellularLocation>
</comment>
<evidence type="ECO:0000256" key="8">
    <source>
        <dbReference type="RuleBase" id="RU000320"/>
    </source>
</evidence>
<evidence type="ECO:0000256" key="5">
    <source>
        <dbReference type="ARBA" id="ARBA00022989"/>
    </source>
</evidence>
<sequence length="535" mass="56100">MDLTPSAASAATSLTTLLAMAGPLALLALVLVPSRLANQAGKSFARAVAALALCAFVLIALAALFHTLIPQPAARPIGFGAASVNILLDPLSLTMALLVSFLSAVVTRYSVNYLGGDARQGYFCKWLAVTSGCVLVLVLSGNLLAFTLAWIATSLGLHQLLTFFGDRPAARGAARKKFLISRLGEACIVGALILTWHCHGTWDFHQLFALAESPGAGGVHPGLCGAVSILLVLGAILKSAQFPFHSWLPETMETPTPVSALMHAGIINAGGFLVVRLSPLIVLSPAALNVLAVVGAFTAIFASAVMLTQTSVKRSLAYSTIAQMGFMMLQCGLGAFALAILHIVAHSLYKAYAFLSSGSIVQMSKSAWTPSGRPAAHPGILAAILLTAISITWGIGSLFGLTVNHGALLLGSVFTMAVAYLLWNLWSSSHRWGLVGAGLGLSSLAALSYFTLHAVFEWLLAPALPHYAPPRAAWELGVMALIALLFLALLVLQSQLPAWSGARLGQALYVHASRGFYLGSYAHRFLASLSPKTTL</sequence>
<dbReference type="EMBL" id="BDCO01000002">
    <property type="protein sequence ID" value="GAT32359.1"/>
    <property type="molecule type" value="Genomic_DNA"/>
</dbReference>
<evidence type="ECO:0000256" key="6">
    <source>
        <dbReference type="ARBA" id="ARBA00023136"/>
    </source>
</evidence>
<evidence type="ECO:0000313" key="11">
    <source>
        <dbReference type="EMBL" id="GAT32359.1"/>
    </source>
</evidence>
<feature type="transmembrane region" description="Helical" evidence="7">
    <location>
        <begin position="147"/>
        <end position="166"/>
    </location>
</feature>
<feature type="domain" description="NADH-Ubiquinone oxidoreductase (complex I) chain 5 N-terminal" evidence="10">
    <location>
        <begin position="82"/>
        <end position="123"/>
    </location>
</feature>
<keyword evidence="12" id="KW-1185">Reference proteome</keyword>
<dbReference type="HAMAP" id="MF_00862">
    <property type="entry name" value="DabB"/>
    <property type="match status" value="1"/>
</dbReference>
<dbReference type="OrthoDB" id="9807568at2"/>
<dbReference type="STRING" id="690879.TSACC_2757"/>
<dbReference type="PANTHER" id="PTHR42829:SF1">
    <property type="entry name" value="INORGANIC CARBON TRANSPORTER SUBUNIT DABB-RELATED"/>
    <property type="match status" value="1"/>
</dbReference>
<keyword evidence="5 7" id="KW-1133">Transmembrane helix</keyword>
<dbReference type="PANTHER" id="PTHR42829">
    <property type="entry name" value="NADH-UBIQUINONE OXIDOREDUCTASE CHAIN 5"/>
    <property type="match status" value="1"/>
</dbReference>
<dbReference type="InterPro" id="IPR046396">
    <property type="entry name" value="Transporter_DabB"/>
</dbReference>
<dbReference type="GO" id="GO:0042773">
    <property type="term" value="P:ATP synthesis coupled electron transport"/>
    <property type="evidence" value="ECO:0007669"/>
    <property type="project" value="InterPro"/>
</dbReference>
<evidence type="ECO:0000256" key="7">
    <source>
        <dbReference type="HAMAP-Rule" id="MF_00862"/>
    </source>
</evidence>
<dbReference type="InterPro" id="IPR001516">
    <property type="entry name" value="Proton_antipo_N"/>
</dbReference>
<keyword evidence="3 7" id="KW-1003">Cell membrane</keyword>
<reference evidence="12" key="1">
    <citation type="journal article" date="2017" name="Genome Announc.">
        <title>Draft Genome Sequence of Terrimicrobium sacchariphilum NM-5T, a Facultative Anaerobic Soil Bacterium of the Class Spartobacteria.</title>
        <authorList>
            <person name="Qiu Y.L."/>
            <person name="Tourlousse D.M."/>
            <person name="Matsuura N."/>
            <person name="Ohashi A."/>
            <person name="Sekiguchi Y."/>
        </authorList>
    </citation>
    <scope>NUCLEOTIDE SEQUENCE [LARGE SCALE GENOMIC DNA]</scope>
    <source>
        <strain evidence="12">NM-5</strain>
    </source>
</reference>